<evidence type="ECO:0000313" key="10">
    <source>
        <dbReference type="Proteomes" id="UP000230767"/>
    </source>
</evidence>
<dbReference type="InterPro" id="IPR013025">
    <property type="entry name" value="Ribosomal_uL23-like"/>
</dbReference>
<dbReference type="GO" id="GO:0005840">
    <property type="term" value="C:ribosome"/>
    <property type="evidence" value="ECO:0007669"/>
    <property type="project" value="UniProtKB-KW"/>
</dbReference>
<dbReference type="Pfam" id="PF00276">
    <property type="entry name" value="Ribosomal_L23"/>
    <property type="match status" value="1"/>
</dbReference>
<proteinExistence type="inferred from homology"/>
<accession>A0A2M7R632</accession>
<comment type="subunit">
    <text evidence="6">Part of the 50S ribosomal subunit. Contacts protein L29, and trigger factor when it is bound to the ribosome.</text>
</comment>
<dbReference type="SUPFAM" id="SSF54189">
    <property type="entry name" value="Ribosomal proteins S24e, L23 and L15e"/>
    <property type="match status" value="1"/>
</dbReference>
<dbReference type="GO" id="GO:0006412">
    <property type="term" value="P:translation"/>
    <property type="evidence" value="ECO:0007669"/>
    <property type="project" value="UniProtKB-UniRule"/>
</dbReference>
<evidence type="ECO:0000256" key="3">
    <source>
        <dbReference type="ARBA" id="ARBA00022884"/>
    </source>
</evidence>
<evidence type="ECO:0000256" key="2">
    <source>
        <dbReference type="ARBA" id="ARBA00022730"/>
    </source>
</evidence>
<evidence type="ECO:0000256" key="5">
    <source>
        <dbReference type="ARBA" id="ARBA00023274"/>
    </source>
</evidence>
<dbReference type="Proteomes" id="UP000230767">
    <property type="component" value="Unassembled WGS sequence"/>
</dbReference>
<sequence length="161" mass="18796">MAFFNIFKKKEKSEREKKIKEKISPKPSKHPKEEKEVKKPIEKAGLSKETQKEKEPQAGPSKVKEKKESLAWKILKSPHVTEKATDLAKGNQYIFKVWPRSNKTEIKKAIEDLYGVKVVSVKVIKVPRRRRRLGRIEGWRKGYKKAIVKLKEGQKIEVLPR</sequence>
<dbReference type="AlphaFoldDB" id="A0A2M7R632"/>
<feature type="region of interest" description="Disordered" evidence="8">
    <location>
        <begin position="1"/>
        <end position="66"/>
    </location>
</feature>
<dbReference type="NCBIfam" id="NF004363">
    <property type="entry name" value="PRK05738.2-4"/>
    <property type="match status" value="1"/>
</dbReference>
<dbReference type="HAMAP" id="MF_01369_B">
    <property type="entry name" value="Ribosomal_uL23_B"/>
    <property type="match status" value="1"/>
</dbReference>
<dbReference type="FunFam" id="3.30.70.330:FF:000001">
    <property type="entry name" value="50S ribosomal protein L23"/>
    <property type="match status" value="1"/>
</dbReference>
<feature type="compositionally biased region" description="Basic and acidic residues" evidence="8">
    <location>
        <begin position="11"/>
        <end position="66"/>
    </location>
</feature>
<dbReference type="InterPro" id="IPR012677">
    <property type="entry name" value="Nucleotide-bd_a/b_plait_sf"/>
</dbReference>
<evidence type="ECO:0000256" key="6">
    <source>
        <dbReference type="HAMAP-Rule" id="MF_01369"/>
    </source>
</evidence>
<name>A0A2M7R632_9BACT</name>
<evidence type="ECO:0000313" key="9">
    <source>
        <dbReference type="EMBL" id="PIY88968.1"/>
    </source>
</evidence>
<dbReference type="GO" id="GO:0019843">
    <property type="term" value="F:rRNA binding"/>
    <property type="evidence" value="ECO:0007669"/>
    <property type="project" value="UniProtKB-UniRule"/>
</dbReference>
<keyword evidence="3 6" id="KW-0694">RNA-binding</keyword>
<dbReference type="Gene3D" id="3.30.70.330">
    <property type="match status" value="1"/>
</dbReference>
<comment type="function">
    <text evidence="6">One of the early assembly proteins it binds 23S rRNA. One of the proteins that surrounds the polypeptide exit tunnel on the outside of the ribosome. Forms the main docking site for trigger factor binding to the ribosome.</text>
</comment>
<evidence type="ECO:0000256" key="7">
    <source>
        <dbReference type="RuleBase" id="RU003934"/>
    </source>
</evidence>
<dbReference type="InterPro" id="IPR001014">
    <property type="entry name" value="Ribosomal_uL23_CS"/>
</dbReference>
<comment type="caution">
    <text evidence="9">The sequence shown here is derived from an EMBL/GenBank/DDBJ whole genome shotgun (WGS) entry which is preliminary data.</text>
</comment>
<dbReference type="InterPro" id="IPR012678">
    <property type="entry name" value="Ribosomal_uL23/eL15/eS24_sf"/>
</dbReference>
<evidence type="ECO:0000256" key="8">
    <source>
        <dbReference type="SAM" id="MobiDB-lite"/>
    </source>
</evidence>
<comment type="similarity">
    <text evidence="1 6 7">Belongs to the universal ribosomal protein uL23 family.</text>
</comment>
<dbReference type="PROSITE" id="PS00050">
    <property type="entry name" value="RIBOSOMAL_L23"/>
    <property type="match status" value="1"/>
</dbReference>
<evidence type="ECO:0000256" key="1">
    <source>
        <dbReference type="ARBA" id="ARBA00006700"/>
    </source>
</evidence>
<dbReference type="GO" id="GO:0003735">
    <property type="term" value="F:structural constituent of ribosome"/>
    <property type="evidence" value="ECO:0007669"/>
    <property type="project" value="InterPro"/>
</dbReference>
<organism evidence="9 10">
    <name type="scientific">Candidatus Nealsonbacteria bacterium CG_4_10_14_0_8_um_filter_37_14</name>
    <dbReference type="NCBI Taxonomy" id="1974684"/>
    <lineage>
        <taxon>Bacteria</taxon>
        <taxon>Candidatus Nealsoniibacteriota</taxon>
    </lineage>
</organism>
<dbReference type="EMBL" id="PFLW01000057">
    <property type="protein sequence ID" value="PIY88968.1"/>
    <property type="molecule type" value="Genomic_DNA"/>
</dbReference>
<protein>
    <recommendedName>
        <fullName evidence="6">Large ribosomal subunit protein uL23</fullName>
    </recommendedName>
</protein>
<dbReference type="GO" id="GO:1990904">
    <property type="term" value="C:ribonucleoprotein complex"/>
    <property type="evidence" value="ECO:0007669"/>
    <property type="project" value="UniProtKB-KW"/>
</dbReference>
<dbReference type="PANTHER" id="PTHR11620">
    <property type="entry name" value="60S RIBOSOMAL PROTEIN L23A"/>
    <property type="match status" value="1"/>
</dbReference>
<keyword evidence="4 6" id="KW-0689">Ribosomal protein</keyword>
<keyword evidence="5 6" id="KW-0687">Ribonucleoprotein</keyword>
<reference evidence="10" key="1">
    <citation type="submission" date="2017-09" db="EMBL/GenBank/DDBJ databases">
        <title>Depth-based differentiation of microbial function through sediment-hosted aquifers and enrichment of novel symbionts in the deep terrestrial subsurface.</title>
        <authorList>
            <person name="Probst A.J."/>
            <person name="Ladd B."/>
            <person name="Jarett J.K."/>
            <person name="Geller-Mcgrath D.E."/>
            <person name="Sieber C.M.K."/>
            <person name="Emerson J.B."/>
            <person name="Anantharaman K."/>
            <person name="Thomas B.C."/>
            <person name="Malmstrom R."/>
            <person name="Stieglmeier M."/>
            <person name="Klingl A."/>
            <person name="Woyke T."/>
            <person name="Ryan C.M."/>
            <person name="Banfield J.F."/>
        </authorList>
    </citation>
    <scope>NUCLEOTIDE SEQUENCE [LARGE SCALE GENOMIC DNA]</scope>
</reference>
<gene>
    <name evidence="6" type="primary">rplW</name>
    <name evidence="9" type="ORF">COY73_02265</name>
</gene>
<keyword evidence="2 6" id="KW-0699">rRNA-binding</keyword>
<evidence type="ECO:0000256" key="4">
    <source>
        <dbReference type="ARBA" id="ARBA00022980"/>
    </source>
</evidence>